<comment type="caution">
    <text evidence="1">The sequence shown here is derived from an EMBL/GenBank/DDBJ whole genome shotgun (WGS) entry which is preliminary data.</text>
</comment>
<proteinExistence type="predicted"/>
<accession>A0ACC1NH62</accession>
<dbReference type="Proteomes" id="UP001143910">
    <property type="component" value="Unassembled WGS sequence"/>
</dbReference>
<sequence length="285" mass="31401">MLDTIINIILELAIPWAVLILNVLHIPRTVKQIVVAGEYFKLVSPSDFKSQWFANFWATIGPEVKESYRPHVEALLQGRFKDGRIHDDVVCEPISGVVLEVGAGNGAWMDVLAGSVHVDSAPRGAISRVASGVNRRAADGQTASLGSTPSAYARPEGQITKIYGIEPNPSFITPLRKRVRELHLGGIYQVIPAGIDELISPDRRRDSIPEGSIDSIVCICCLCSIPNPEENIKILYRLLKPGGRWYIHEHVKASRGGLLLRAYQCKSTFPLAAHTFEQWAMGMTI</sequence>
<name>A0ACC1NH62_9HYPO</name>
<evidence type="ECO:0000313" key="2">
    <source>
        <dbReference type="Proteomes" id="UP001143910"/>
    </source>
</evidence>
<reference evidence="1" key="1">
    <citation type="submission" date="2022-08" db="EMBL/GenBank/DDBJ databases">
        <title>Genome Sequence of Lecanicillium fungicola.</title>
        <authorList>
            <person name="Buettner E."/>
        </authorList>
    </citation>
    <scope>NUCLEOTIDE SEQUENCE</scope>
    <source>
        <strain evidence="1">Babe33</strain>
    </source>
</reference>
<keyword evidence="2" id="KW-1185">Reference proteome</keyword>
<evidence type="ECO:0000313" key="1">
    <source>
        <dbReference type="EMBL" id="KAJ2978627.1"/>
    </source>
</evidence>
<organism evidence="1 2">
    <name type="scientific">Zarea fungicola</name>
    <dbReference type="NCBI Taxonomy" id="93591"/>
    <lineage>
        <taxon>Eukaryota</taxon>
        <taxon>Fungi</taxon>
        <taxon>Dikarya</taxon>
        <taxon>Ascomycota</taxon>
        <taxon>Pezizomycotina</taxon>
        <taxon>Sordariomycetes</taxon>
        <taxon>Hypocreomycetidae</taxon>
        <taxon>Hypocreales</taxon>
        <taxon>Cordycipitaceae</taxon>
        <taxon>Zarea</taxon>
    </lineage>
</organism>
<dbReference type="EMBL" id="JANJQO010000357">
    <property type="protein sequence ID" value="KAJ2978627.1"/>
    <property type="molecule type" value="Genomic_DNA"/>
</dbReference>
<gene>
    <name evidence="1" type="ORF">NQ176_g3712</name>
</gene>
<protein>
    <submittedName>
        <fullName evidence="1">Uncharacterized protein</fullName>
    </submittedName>
</protein>